<dbReference type="RefSeq" id="WP_017088054.1">
    <property type="nucleotide sequence ID" value="NZ_MCVV02000001.1"/>
</dbReference>
<comment type="caution">
    <text evidence="1">The sequence shown here is derived from an EMBL/GenBank/DDBJ whole genome shotgun (WGS) entry which is preliminary data.</text>
</comment>
<protein>
    <submittedName>
        <fullName evidence="1">Uncharacterized protein</fullName>
    </submittedName>
</protein>
<evidence type="ECO:0000313" key="1">
    <source>
        <dbReference type="EMBL" id="PTP21259.1"/>
    </source>
</evidence>
<dbReference type="Proteomes" id="UP000244197">
    <property type="component" value="Unassembled WGS sequence"/>
</dbReference>
<proteinExistence type="predicted"/>
<evidence type="ECO:0000313" key="2">
    <source>
        <dbReference type="Proteomes" id="UP000244197"/>
    </source>
</evidence>
<sequence>MNYVNALNLIATLKIKREQEKKFIELSNTIFPPLARETGWKLTSLWTSNEQTDEITHIQNQWQTNEDTTEQVESVLTQAMENLTQSIDGYQQQLEMLDELIIEETLHYANSYTI</sequence>
<dbReference type="EMBL" id="PIFK01000080">
    <property type="protein sequence ID" value="PTP21259.1"/>
    <property type="molecule type" value="Genomic_DNA"/>
</dbReference>
<organism evidence="1 2">
    <name type="scientific">Vibrio splendidus</name>
    <dbReference type="NCBI Taxonomy" id="29497"/>
    <lineage>
        <taxon>Bacteria</taxon>
        <taxon>Pseudomonadati</taxon>
        <taxon>Pseudomonadota</taxon>
        <taxon>Gammaproteobacteria</taxon>
        <taxon>Vibrionales</taxon>
        <taxon>Vibrionaceae</taxon>
        <taxon>Vibrio</taxon>
    </lineage>
</organism>
<dbReference type="AlphaFoldDB" id="A0A2T5EKW7"/>
<name>A0A2T5EKW7_VIBSP</name>
<accession>A0A2T5EKW7</accession>
<gene>
    <name evidence="1" type="ORF">CWO07_23750</name>
</gene>
<reference evidence="1 2" key="1">
    <citation type="submission" date="2017-11" db="EMBL/GenBank/DDBJ databases">
        <title>Population delineation of vibrios coincides with oyster pathogenicity.</title>
        <authorList>
            <person name="Bruto M."/>
            <person name="Labreuche Y."/>
            <person name="James A."/>
            <person name="Piel D."/>
            <person name="Chenivesse S."/>
            <person name="Petton B."/>
            <person name="Polz M.F."/>
            <person name="Le Roux F."/>
        </authorList>
    </citation>
    <scope>NUCLEOTIDE SEQUENCE [LARGE SCALE GENOMIC DNA]</scope>
    <source>
        <strain evidence="1 2">FF_144</strain>
    </source>
</reference>